<reference evidence="3" key="1">
    <citation type="submission" date="2016-10" db="EMBL/GenBank/DDBJ databases">
        <authorList>
            <person name="Varghese N."/>
            <person name="Submissions S."/>
        </authorList>
    </citation>
    <scope>NUCLEOTIDE SEQUENCE [LARGE SCALE GENOMIC DNA]</scope>
    <source>
        <strain evidence="3">CGMCC 1.8911</strain>
    </source>
</reference>
<evidence type="ECO:0000313" key="2">
    <source>
        <dbReference type="EMBL" id="SDK04494.1"/>
    </source>
</evidence>
<dbReference type="RefSeq" id="WP_092596525.1">
    <property type="nucleotide sequence ID" value="NZ_FNFI01000004.1"/>
</dbReference>
<dbReference type="STRING" id="586411.SAMN05216187_104165"/>
<organism evidence="2 3">
    <name type="scientific">Jeotgalicoccus aerolatus</name>
    <dbReference type="NCBI Taxonomy" id="709510"/>
    <lineage>
        <taxon>Bacteria</taxon>
        <taxon>Bacillati</taxon>
        <taxon>Bacillota</taxon>
        <taxon>Bacilli</taxon>
        <taxon>Bacillales</taxon>
        <taxon>Staphylococcaceae</taxon>
        <taxon>Jeotgalicoccus</taxon>
    </lineage>
</organism>
<feature type="transmembrane region" description="Helical" evidence="1">
    <location>
        <begin position="123"/>
        <end position="150"/>
    </location>
</feature>
<proteinExistence type="predicted"/>
<dbReference type="AlphaFoldDB" id="A0A1G8YPX2"/>
<gene>
    <name evidence="2" type="ORF">SAMN05216187_104165</name>
</gene>
<feature type="transmembrane region" description="Helical" evidence="1">
    <location>
        <begin position="6"/>
        <end position="31"/>
    </location>
</feature>
<sequence length="181" mass="20802">MVMMILIFIWGFSEAVWFFIIPDVILSFYALCNKKFKYVVYANAAAVSGAMIGGITVFVWSSISPEHAENFMLGIPAVHEYMIEHVHQTLENSIFTALITGPLFGVPYKLFASAAPEYTGMLIFLLFTIPARLLRFLLVSSIAYLLSHYIFKNLSFWLKTVIWLIVWIIVYIIYFSIHSFF</sequence>
<name>A0A1G8YPX2_9STAP</name>
<feature type="transmembrane region" description="Helical" evidence="1">
    <location>
        <begin position="38"/>
        <end position="63"/>
    </location>
</feature>
<keyword evidence="1" id="KW-0472">Membrane</keyword>
<evidence type="ECO:0008006" key="4">
    <source>
        <dbReference type="Google" id="ProtNLM"/>
    </source>
</evidence>
<dbReference type="Proteomes" id="UP000242700">
    <property type="component" value="Unassembled WGS sequence"/>
</dbReference>
<protein>
    <recommendedName>
        <fullName evidence="4">SNARE associated Golgi protein</fullName>
    </recommendedName>
</protein>
<dbReference type="OrthoDB" id="7192068at2"/>
<evidence type="ECO:0000313" key="3">
    <source>
        <dbReference type="Proteomes" id="UP000242700"/>
    </source>
</evidence>
<evidence type="ECO:0000256" key="1">
    <source>
        <dbReference type="SAM" id="Phobius"/>
    </source>
</evidence>
<keyword evidence="1" id="KW-0812">Transmembrane</keyword>
<accession>A0A1G8YPX2</accession>
<feature type="transmembrane region" description="Helical" evidence="1">
    <location>
        <begin position="156"/>
        <end position="177"/>
    </location>
</feature>
<dbReference type="EMBL" id="FNFI01000004">
    <property type="protein sequence ID" value="SDK04494.1"/>
    <property type="molecule type" value="Genomic_DNA"/>
</dbReference>
<keyword evidence="1" id="KW-1133">Transmembrane helix</keyword>